<comment type="function">
    <text evidence="10">Specifically catalyzes the dephosphorylation of 2-phosphoglycolate. Is involved in the dissimilation of the intracellular 2-phosphoglycolate formed during the DNA repair of 3'-phosphoglycolate ends, a major class of DNA lesions induced by oxidative stress.</text>
</comment>
<dbReference type="PRINTS" id="PR00413">
    <property type="entry name" value="HADHALOGNASE"/>
</dbReference>
<protein>
    <recommendedName>
        <fullName evidence="5 10">Phosphoglycolate phosphatase</fullName>
        <shortName evidence="10">PGP</shortName>
        <shortName evidence="10">PGPase</shortName>
        <ecNumber evidence="5 10">3.1.3.18</ecNumber>
    </recommendedName>
</protein>
<evidence type="ECO:0000256" key="3">
    <source>
        <dbReference type="ARBA" id="ARBA00004818"/>
    </source>
</evidence>
<dbReference type="GO" id="GO:0046872">
    <property type="term" value="F:metal ion binding"/>
    <property type="evidence" value="ECO:0007669"/>
    <property type="project" value="UniProtKB-KW"/>
</dbReference>
<dbReference type="STRING" id="1267768.BV394_04645"/>
<organism evidence="11 12">
    <name type="scientific">Brevirhabdus pacifica</name>
    <dbReference type="NCBI Taxonomy" id="1267768"/>
    <lineage>
        <taxon>Bacteria</taxon>
        <taxon>Pseudomonadati</taxon>
        <taxon>Pseudomonadota</taxon>
        <taxon>Alphaproteobacteria</taxon>
        <taxon>Rhodobacterales</taxon>
        <taxon>Paracoccaceae</taxon>
        <taxon>Brevirhabdus</taxon>
    </lineage>
</organism>
<dbReference type="Pfam" id="PF13419">
    <property type="entry name" value="HAD_2"/>
    <property type="match status" value="1"/>
</dbReference>
<dbReference type="GO" id="GO:0005975">
    <property type="term" value="P:carbohydrate metabolic process"/>
    <property type="evidence" value="ECO:0007669"/>
    <property type="project" value="InterPro"/>
</dbReference>
<dbReference type="RefSeq" id="WP_076979118.1">
    <property type="nucleotide sequence ID" value="NZ_CP019124.1"/>
</dbReference>
<dbReference type="GO" id="GO:0008967">
    <property type="term" value="F:phosphoglycolate phosphatase activity"/>
    <property type="evidence" value="ECO:0007669"/>
    <property type="project" value="UniProtKB-UniRule"/>
</dbReference>
<keyword evidence="7 10" id="KW-0378">Hydrolase</keyword>
<comment type="catalytic activity">
    <reaction evidence="1 10">
        <text>2-phosphoglycolate + H2O = glycolate + phosphate</text>
        <dbReference type="Rhea" id="RHEA:14369"/>
        <dbReference type="ChEBI" id="CHEBI:15377"/>
        <dbReference type="ChEBI" id="CHEBI:29805"/>
        <dbReference type="ChEBI" id="CHEBI:43474"/>
        <dbReference type="ChEBI" id="CHEBI:58033"/>
        <dbReference type="EC" id="3.1.3.18"/>
    </reaction>
</comment>
<evidence type="ECO:0000256" key="4">
    <source>
        <dbReference type="ARBA" id="ARBA00006171"/>
    </source>
</evidence>
<dbReference type="EMBL" id="CP019124">
    <property type="protein sequence ID" value="APX89095.1"/>
    <property type="molecule type" value="Genomic_DNA"/>
</dbReference>
<dbReference type="UniPathway" id="UPA00865">
    <property type="reaction ID" value="UER00834"/>
</dbReference>
<evidence type="ECO:0000256" key="7">
    <source>
        <dbReference type="ARBA" id="ARBA00022801"/>
    </source>
</evidence>
<dbReference type="InterPro" id="IPR037512">
    <property type="entry name" value="PGPase_prok"/>
</dbReference>
<dbReference type="SUPFAM" id="SSF56784">
    <property type="entry name" value="HAD-like"/>
    <property type="match status" value="1"/>
</dbReference>
<dbReference type="Gene3D" id="3.40.50.1000">
    <property type="entry name" value="HAD superfamily/HAD-like"/>
    <property type="match status" value="1"/>
</dbReference>
<dbReference type="GO" id="GO:0046295">
    <property type="term" value="P:glycolate biosynthetic process"/>
    <property type="evidence" value="ECO:0007669"/>
    <property type="project" value="UniProtKB-UniRule"/>
</dbReference>
<comment type="cofactor">
    <cofactor evidence="2 10">
        <name>Mg(2+)</name>
        <dbReference type="ChEBI" id="CHEBI:18420"/>
    </cofactor>
</comment>
<dbReference type="Gene3D" id="1.10.150.240">
    <property type="entry name" value="Putative phosphatase, domain 2"/>
    <property type="match status" value="1"/>
</dbReference>
<dbReference type="EC" id="3.1.3.18" evidence="5 10"/>
<dbReference type="AlphaFoldDB" id="A0A1U7DGN1"/>
<dbReference type="PANTHER" id="PTHR43434">
    <property type="entry name" value="PHOSPHOGLYCOLATE PHOSPHATASE"/>
    <property type="match status" value="1"/>
</dbReference>
<dbReference type="InterPro" id="IPR050155">
    <property type="entry name" value="HAD-like_hydrolase_sf"/>
</dbReference>
<feature type="binding site" evidence="10">
    <location>
        <position position="166"/>
    </location>
    <ligand>
        <name>Mg(2+)</name>
        <dbReference type="ChEBI" id="CHEBI:18420"/>
    </ligand>
</feature>
<proteinExistence type="inferred from homology"/>
<evidence type="ECO:0000313" key="11">
    <source>
        <dbReference type="EMBL" id="APX89095.1"/>
    </source>
</evidence>
<dbReference type="InterPro" id="IPR006439">
    <property type="entry name" value="HAD-SF_hydro_IA"/>
</dbReference>
<keyword evidence="12" id="KW-1185">Reference proteome</keyword>
<name>A0A1U7DGN1_9RHOB</name>
<dbReference type="HAMAP" id="MF_00495">
    <property type="entry name" value="GPH_hydrolase_bact"/>
    <property type="match status" value="1"/>
</dbReference>
<keyword evidence="8 10" id="KW-0460">Magnesium</keyword>
<evidence type="ECO:0000256" key="2">
    <source>
        <dbReference type="ARBA" id="ARBA00001946"/>
    </source>
</evidence>
<evidence type="ECO:0000256" key="8">
    <source>
        <dbReference type="ARBA" id="ARBA00022842"/>
    </source>
</evidence>
<dbReference type="NCBIfam" id="TIGR01549">
    <property type="entry name" value="HAD-SF-IA-v1"/>
    <property type="match status" value="1"/>
</dbReference>
<dbReference type="InterPro" id="IPR023198">
    <property type="entry name" value="PGP-like_dom2"/>
</dbReference>
<reference evidence="11 12" key="1">
    <citation type="submission" date="2017-01" db="EMBL/GenBank/DDBJ databases">
        <title>Genomic analysis of Xuhuaishuia manganoxidans DY6-4.</title>
        <authorList>
            <person name="Wang X."/>
        </authorList>
    </citation>
    <scope>NUCLEOTIDE SEQUENCE [LARGE SCALE GENOMIC DNA]</scope>
    <source>
        <strain evidence="11 12">DY6-4</strain>
    </source>
</reference>
<comment type="similarity">
    <text evidence="4 10">Belongs to the HAD-like hydrolase superfamily. CbbY/CbbZ/Gph/YieH family.</text>
</comment>
<evidence type="ECO:0000256" key="1">
    <source>
        <dbReference type="ARBA" id="ARBA00000830"/>
    </source>
</evidence>
<dbReference type="InterPro" id="IPR041492">
    <property type="entry name" value="HAD_2"/>
</dbReference>
<dbReference type="Proteomes" id="UP000187266">
    <property type="component" value="Chromosome"/>
</dbReference>
<accession>A0A1U7DGN1</accession>
<dbReference type="NCBIfam" id="TIGR01449">
    <property type="entry name" value="PGP_bact"/>
    <property type="match status" value="1"/>
</dbReference>
<dbReference type="OrthoDB" id="9793014at2"/>
<keyword evidence="6 10" id="KW-0479">Metal-binding</keyword>
<dbReference type="SFLD" id="SFLDS00003">
    <property type="entry name" value="Haloacid_Dehalogenase"/>
    <property type="match status" value="1"/>
</dbReference>
<dbReference type="PANTHER" id="PTHR43434:SF1">
    <property type="entry name" value="PHOSPHOGLYCOLATE PHOSPHATASE"/>
    <property type="match status" value="1"/>
</dbReference>
<dbReference type="GO" id="GO:0006281">
    <property type="term" value="P:DNA repair"/>
    <property type="evidence" value="ECO:0007669"/>
    <property type="project" value="TreeGrafter"/>
</dbReference>
<comment type="pathway">
    <text evidence="3 10">Organic acid metabolism; glycolate biosynthesis; glycolate from 2-phosphoglycolate: step 1/1.</text>
</comment>
<dbReference type="SFLD" id="SFLDG01129">
    <property type="entry name" value="C1.5:_HAD__Beta-PGM__Phosphata"/>
    <property type="match status" value="1"/>
</dbReference>
<feature type="binding site" evidence="10">
    <location>
        <position position="7"/>
    </location>
    <ligand>
        <name>Mg(2+)</name>
        <dbReference type="ChEBI" id="CHEBI:18420"/>
    </ligand>
</feature>
<evidence type="ECO:0000256" key="6">
    <source>
        <dbReference type="ARBA" id="ARBA00022723"/>
    </source>
</evidence>
<dbReference type="InterPro" id="IPR036412">
    <property type="entry name" value="HAD-like_sf"/>
</dbReference>
<dbReference type="SFLD" id="SFLDG01135">
    <property type="entry name" value="C1.5.6:_HAD__Beta-PGM__Phospha"/>
    <property type="match status" value="1"/>
</dbReference>
<dbReference type="GO" id="GO:0005829">
    <property type="term" value="C:cytosol"/>
    <property type="evidence" value="ECO:0007669"/>
    <property type="project" value="TreeGrafter"/>
</dbReference>
<feature type="binding site" evidence="10">
    <location>
        <position position="9"/>
    </location>
    <ligand>
        <name>Mg(2+)</name>
        <dbReference type="ChEBI" id="CHEBI:18420"/>
    </ligand>
</feature>
<gene>
    <name evidence="11" type="ORF">BV394_04645</name>
</gene>
<sequence length="222" mass="24181">MKAIIFDLDGTLIDSAPDIHAASAVVLKAEGLPPLPFEQVRGFIGNGVGVLISRVIAASGVEETPELHARMSRRFYDIYESAVNLTELYPGVPALLERLQKRGFRLGVCTNKPIEATRAVLGHFDLLGRFDMLVGGECLPVKKPDPAPLQHTVRSLGATNILYVGDSEVDAETARAAGLDFALFTPGYRKAPVESLPHVLAFDHYDQLGRYIDKRFGVVEPT</sequence>
<accession>A0A2M9DEW9</accession>
<evidence type="ECO:0000256" key="5">
    <source>
        <dbReference type="ARBA" id="ARBA00013078"/>
    </source>
</evidence>
<keyword evidence="9 10" id="KW-0119">Carbohydrate metabolism</keyword>
<feature type="active site" description="Nucleophile" evidence="10">
    <location>
        <position position="7"/>
    </location>
</feature>
<evidence type="ECO:0000313" key="12">
    <source>
        <dbReference type="Proteomes" id="UP000187266"/>
    </source>
</evidence>
<evidence type="ECO:0000256" key="9">
    <source>
        <dbReference type="ARBA" id="ARBA00023277"/>
    </source>
</evidence>
<dbReference type="InterPro" id="IPR023214">
    <property type="entry name" value="HAD_sf"/>
</dbReference>
<evidence type="ECO:0000256" key="10">
    <source>
        <dbReference type="HAMAP-Rule" id="MF_00495"/>
    </source>
</evidence>